<dbReference type="Pfam" id="PF01753">
    <property type="entry name" value="zf-MYND"/>
    <property type="match status" value="1"/>
</dbReference>
<evidence type="ECO:0000313" key="6">
    <source>
        <dbReference type="EMBL" id="KDQ51717.1"/>
    </source>
</evidence>
<dbReference type="GO" id="GO:0008270">
    <property type="term" value="F:zinc ion binding"/>
    <property type="evidence" value="ECO:0007669"/>
    <property type="project" value="UniProtKB-KW"/>
</dbReference>
<name>A0A067PL05_9AGAM</name>
<evidence type="ECO:0000256" key="4">
    <source>
        <dbReference type="PROSITE-ProRule" id="PRU00134"/>
    </source>
</evidence>
<gene>
    <name evidence="6" type="ORF">JAAARDRAFT_503143</name>
</gene>
<keyword evidence="2 4" id="KW-0863">Zinc-finger</keyword>
<dbReference type="HOGENOM" id="CLU_027660_0_0_1"/>
<dbReference type="AlphaFoldDB" id="A0A067PL05"/>
<dbReference type="Gene3D" id="6.10.140.2220">
    <property type="match status" value="1"/>
</dbReference>
<sequence length="540" mass="61212">MPSMQCAPARKGMESLIGPASKGDIKAMRALELHLREVSSPPPAHIAALFLRHLKDIQIKPDNFIQDNKHTIRMAIASLLGVQACCRLMNRSPELSDTVWRGWPLVWKWIKFLGTQCILRRSDLLPNIEGRSLVFGVVKATLQTLCEVEGKVVLIGSTPGVLEMVTKIWLQEAETDFTRELLVDSTTFSAIVAPFIFIAGTQEHRWMTRIVRATDGRPLRIVLALLQVIRRELARPLHSLSNLRWQSTILCALAKGNSPYSAELRLSLITRESLRLMMEVLAVATDQDFPTANSQYVEDIISNAILYLSLESIATDGVVWICQALDAHLLSPLLKAQPWLLGAREELRNLVVGIVGRHISMFVVHRPVVGAIGKALHEIDAHGLENMSAMFPEFRDTWRAFRILAKERLRIKGVIDGRRESSRRCSSKKCLKVDGKKAFKQCVKCHDAFYCSKECQREDWQNGNHRGRCKVTQELREMGHTREPGSSRKDVDFVKAVMNDDFNAMIPHIFSMIETHFPNDDPTSVITYIEQRRHPGKWTY</sequence>
<keyword evidence="7" id="KW-1185">Reference proteome</keyword>
<dbReference type="PROSITE" id="PS50865">
    <property type="entry name" value="ZF_MYND_2"/>
    <property type="match status" value="1"/>
</dbReference>
<proteinExistence type="predicted"/>
<keyword evidence="3" id="KW-0862">Zinc</keyword>
<accession>A0A067PL05</accession>
<keyword evidence="1" id="KW-0479">Metal-binding</keyword>
<dbReference type="Proteomes" id="UP000027265">
    <property type="component" value="Unassembled WGS sequence"/>
</dbReference>
<dbReference type="OrthoDB" id="549788at2759"/>
<evidence type="ECO:0000259" key="5">
    <source>
        <dbReference type="PROSITE" id="PS50865"/>
    </source>
</evidence>
<evidence type="ECO:0000256" key="2">
    <source>
        <dbReference type="ARBA" id="ARBA00022771"/>
    </source>
</evidence>
<evidence type="ECO:0000256" key="3">
    <source>
        <dbReference type="ARBA" id="ARBA00022833"/>
    </source>
</evidence>
<evidence type="ECO:0000256" key="1">
    <source>
        <dbReference type="ARBA" id="ARBA00022723"/>
    </source>
</evidence>
<dbReference type="InterPro" id="IPR002893">
    <property type="entry name" value="Znf_MYND"/>
</dbReference>
<protein>
    <recommendedName>
        <fullName evidence="5">MYND-type domain-containing protein</fullName>
    </recommendedName>
</protein>
<evidence type="ECO:0000313" key="7">
    <source>
        <dbReference type="Proteomes" id="UP000027265"/>
    </source>
</evidence>
<reference evidence="7" key="1">
    <citation type="journal article" date="2014" name="Proc. Natl. Acad. Sci. U.S.A.">
        <title>Extensive sampling of basidiomycete genomes demonstrates inadequacy of the white-rot/brown-rot paradigm for wood decay fungi.</title>
        <authorList>
            <person name="Riley R."/>
            <person name="Salamov A.A."/>
            <person name="Brown D.W."/>
            <person name="Nagy L.G."/>
            <person name="Floudas D."/>
            <person name="Held B.W."/>
            <person name="Levasseur A."/>
            <person name="Lombard V."/>
            <person name="Morin E."/>
            <person name="Otillar R."/>
            <person name="Lindquist E.A."/>
            <person name="Sun H."/>
            <person name="LaButti K.M."/>
            <person name="Schmutz J."/>
            <person name="Jabbour D."/>
            <person name="Luo H."/>
            <person name="Baker S.E."/>
            <person name="Pisabarro A.G."/>
            <person name="Walton J.D."/>
            <person name="Blanchette R.A."/>
            <person name="Henrissat B."/>
            <person name="Martin F."/>
            <person name="Cullen D."/>
            <person name="Hibbett D.S."/>
            <person name="Grigoriev I.V."/>
        </authorList>
    </citation>
    <scope>NUCLEOTIDE SEQUENCE [LARGE SCALE GENOMIC DNA]</scope>
    <source>
        <strain evidence="7">MUCL 33604</strain>
    </source>
</reference>
<dbReference type="EMBL" id="KL197746">
    <property type="protein sequence ID" value="KDQ51717.1"/>
    <property type="molecule type" value="Genomic_DNA"/>
</dbReference>
<dbReference type="InParanoid" id="A0A067PL05"/>
<dbReference type="SUPFAM" id="SSF144232">
    <property type="entry name" value="HIT/MYND zinc finger-like"/>
    <property type="match status" value="1"/>
</dbReference>
<feature type="domain" description="MYND-type" evidence="5">
    <location>
        <begin position="427"/>
        <end position="469"/>
    </location>
</feature>
<organism evidence="6 7">
    <name type="scientific">Jaapia argillacea MUCL 33604</name>
    <dbReference type="NCBI Taxonomy" id="933084"/>
    <lineage>
        <taxon>Eukaryota</taxon>
        <taxon>Fungi</taxon>
        <taxon>Dikarya</taxon>
        <taxon>Basidiomycota</taxon>
        <taxon>Agaricomycotina</taxon>
        <taxon>Agaricomycetes</taxon>
        <taxon>Agaricomycetidae</taxon>
        <taxon>Jaapiales</taxon>
        <taxon>Jaapiaceae</taxon>
        <taxon>Jaapia</taxon>
    </lineage>
</organism>
<dbReference type="STRING" id="933084.A0A067PL05"/>